<dbReference type="SUPFAM" id="SSF55781">
    <property type="entry name" value="GAF domain-like"/>
    <property type="match status" value="1"/>
</dbReference>
<dbReference type="PANTHER" id="PTHR43156">
    <property type="entry name" value="STAGE II SPORULATION PROTEIN E-RELATED"/>
    <property type="match status" value="1"/>
</dbReference>
<dbReference type="Pfam" id="PF07228">
    <property type="entry name" value="SpoIIE"/>
    <property type="match status" value="1"/>
</dbReference>
<dbReference type="GO" id="GO:0016791">
    <property type="term" value="F:phosphatase activity"/>
    <property type="evidence" value="ECO:0007669"/>
    <property type="project" value="TreeGrafter"/>
</dbReference>
<dbReference type="InterPro" id="IPR001932">
    <property type="entry name" value="PPM-type_phosphatase-like_dom"/>
</dbReference>
<dbReference type="OrthoDB" id="3280057at2"/>
<evidence type="ECO:0000313" key="3">
    <source>
        <dbReference type="EMBL" id="SCG68083.1"/>
    </source>
</evidence>
<proteinExistence type="predicted"/>
<name>A0A1C5JC32_9ACTN</name>
<gene>
    <name evidence="3" type="ORF">GA0070213_11053</name>
</gene>
<sequence>MSSLESLRQLLQQSHHARPDDLPEMAMRAAPLLDARVLVIYLVDHQQRLLLPLLGGSAPAREPIDVDGTLAGRAFSTASTCVGSGDDDGVRVWAPVVDGNERMGVLEVVADSALDDDGLDDCGAVATLLAELITTRSLYSDKIELIRRRQPMQLAAEMLRAQLPPLTFSTGHLIISGILEPCYDVGGDAFDYAVNGDIAHLALFDAAGHGSSGGMRAVVLVSIALAAYRNARRTGLDLTDTYHHIDATVRAHDRYGMITAVLAELDQRSGVLRVISAGHPSGIVLRDGRVAKVLPTPTALPVTLGDRRPPVVVEESLEPGDHVLLYTDGIIEARTRDGEAFGMDRLVEFTTRAFADRLPLPETARRLVHAILAHQDDCLQDDATVLLAEWRSPAPDRSDLEAISAAARHPLLTEP</sequence>
<dbReference type="SUPFAM" id="SSF81606">
    <property type="entry name" value="PP2C-like"/>
    <property type="match status" value="1"/>
</dbReference>
<dbReference type="InterPro" id="IPR036457">
    <property type="entry name" value="PPM-type-like_dom_sf"/>
</dbReference>
<dbReference type="AlphaFoldDB" id="A0A1C5JC32"/>
<evidence type="ECO:0000256" key="1">
    <source>
        <dbReference type="ARBA" id="ARBA00022801"/>
    </source>
</evidence>
<dbReference type="PANTHER" id="PTHR43156:SF2">
    <property type="entry name" value="STAGE II SPORULATION PROTEIN E"/>
    <property type="match status" value="1"/>
</dbReference>
<keyword evidence="1" id="KW-0378">Hydrolase</keyword>
<organism evidence="3 4">
    <name type="scientific">Micromonospora humi</name>
    <dbReference type="NCBI Taxonomy" id="745366"/>
    <lineage>
        <taxon>Bacteria</taxon>
        <taxon>Bacillati</taxon>
        <taxon>Actinomycetota</taxon>
        <taxon>Actinomycetes</taxon>
        <taxon>Micromonosporales</taxon>
        <taxon>Micromonosporaceae</taxon>
        <taxon>Micromonospora</taxon>
    </lineage>
</organism>
<keyword evidence="4" id="KW-1185">Reference proteome</keyword>
<evidence type="ECO:0000259" key="2">
    <source>
        <dbReference type="PROSITE" id="PS51746"/>
    </source>
</evidence>
<dbReference type="EMBL" id="FMDM01000010">
    <property type="protein sequence ID" value="SCG68083.1"/>
    <property type="molecule type" value="Genomic_DNA"/>
</dbReference>
<evidence type="ECO:0000313" key="4">
    <source>
        <dbReference type="Proteomes" id="UP000199360"/>
    </source>
</evidence>
<dbReference type="PROSITE" id="PS51746">
    <property type="entry name" value="PPM_2"/>
    <property type="match status" value="1"/>
</dbReference>
<dbReference type="Proteomes" id="UP000199360">
    <property type="component" value="Unassembled WGS sequence"/>
</dbReference>
<dbReference type="InterPro" id="IPR052016">
    <property type="entry name" value="Bact_Sigma-Reg"/>
</dbReference>
<accession>A0A1C5JC32</accession>
<dbReference type="RefSeq" id="WP_091066323.1">
    <property type="nucleotide sequence ID" value="NZ_FMDM01000010.1"/>
</dbReference>
<dbReference type="Gene3D" id="3.60.40.10">
    <property type="entry name" value="PPM-type phosphatase domain"/>
    <property type="match status" value="1"/>
</dbReference>
<feature type="domain" description="PPM-type phosphatase" evidence="2">
    <location>
        <begin position="169"/>
        <end position="390"/>
    </location>
</feature>
<dbReference type="STRING" id="745366.GA0070213_11053"/>
<dbReference type="SMART" id="SM00331">
    <property type="entry name" value="PP2C_SIG"/>
    <property type="match status" value="1"/>
</dbReference>
<reference evidence="4" key="1">
    <citation type="submission" date="2016-06" db="EMBL/GenBank/DDBJ databases">
        <authorList>
            <person name="Varghese N."/>
            <person name="Submissions Spin"/>
        </authorList>
    </citation>
    <scope>NUCLEOTIDE SEQUENCE [LARGE SCALE GENOMIC DNA]</scope>
    <source>
        <strain evidence="4">DSM 45647</strain>
    </source>
</reference>
<protein>
    <submittedName>
        <fullName evidence="3">Serine phosphatase RsbU, regulator of sigma subunit</fullName>
    </submittedName>
</protein>